<sequence length="557" mass="61613">MQTMSIFSLRDGQSRNLKILTLGLLLVALAIIASEKLAPLSSISSLRQDNGSTPDAPAEVSIAVLPFVPLSNAQDDAFFGKGLAEELLNSLAKLPRLKVAARTSAFTVAEEDLDVREMGRQLGVGHVLEGSLRRSGNRLRVTAQLIRVEDGFHLWSNAYEKSSEDIFQVQDEIVREMSQVLQIRLGVGAGEGRASARGVNPQAYEDYLRGLDLWWTRDLAGHRGAAIEKFMMVTEQDSEFPDGWAAYATALALSDESYAPHFPIGAYHSSVEDAFQRALGLDSRSHRALSGLVYWHTNRVIDIPRAYDYLKRAEASGATNGFTYYVASQYYFSVGDEALTMGSIRRASLADPLNHTYSRHEFLYAAAFGDYRYNDPFLQELDACTASDCSPTQWIIAWSAALAALHSANDAEIRRARDTLMEVFAALGAAGFAAEYQEYLIAYMDRVLGIDPRQQYWDAVDFTDRDPGGLFTLDAAILARVGRLEDALDLLERIAEADRFFANRSVPYVLSGGGLEMPEEIRRHPRYHAIWAQPGMPAIELARRSNSTNAGLPLPPI</sequence>
<dbReference type="Gene3D" id="1.25.40.10">
    <property type="entry name" value="Tetratricopeptide repeat domain"/>
    <property type="match status" value="1"/>
</dbReference>
<organism evidence="1 2">
    <name type="scientific">Halioglobus maricola</name>
    <dbReference type="NCBI Taxonomy" id="2601894"/>
    <lineage>
        <taxon>Bacteria</taxon>
        <taxon>Pseudomonadati</taxon>
        <taxon>Pseudomonadota</taxon>
        <taxon>Gammaproteobacteria</taxon>
        <taxon>Cellvibrionales</taxon>
        <taxon>Halieaceae</taxon>
        <taxon>Halioglobus</taxon>
    </lineage>
</organism>
<evidence type="ECO:0000313" key="2">
    <source>
        <dbReference type="Proteomes" id="UP000326287"/>
    </source>
</evidence>
<name>A0A5P9NQZ9_9GAMM</name>
<reference evidence="1 2" key="1">
    <citation type="submission" date="2019-02" db="EMBL/GenBank/DDBJ databases">
        <authorList>
            <person name="Li S.-H."/>
        </authorList>
    </citation>
    <scope>NUCLEOTIDE SEQUENCE [LARGE SCALE GENOMIC DNA]</scope>
    <source>
        <strain evidence="1 2">IMCC14385</strain>
    </source>
</reference>
<dbReference type="Gene3D" id="3.40.50.10070">
    <property type="entry name" value="TolB, N-terminal domain"/>
    <property type="match status" value="1"/>
</dbReference>
<accession>A0A5P9NQZ9</accession>
<protein>
    <recommendedName>
        <fullName evidence="3">FlgO domain-containing protein</fullName>
    </recommendedName>
</protein>
<proteinExistence type="predicted"/>
<gene>
    <name evidence="1" type="ORF">EY643_17750</name>
</gene>
<dbReference type="EMBL" id="CP036422">
    <property type="protein sequence ID" value="QFU77358.1"/>
    <property type="molecule type" value="Genomic_DNA"/>
</dbReference>
<keyword evidence="2" id="KW-1185">Reference proteome</keyword>
<dbReference type="InterPro" id="IPR011990">
    <property type="entry name" value="TPR-like_helical_dom_sf"/>
</dbReference>
<evidence type="ECO:0000313" key="1">
    <source>
        <dbReference type="EMBL" id="QFU77358.1"/>
    </source>
</evidence>
<dbReference type="AlphaFoldDB" id="A0A5P9NQZ9"/>
<evidence type="ECO:0008006" key="3">
    <source>
        <dbReference type="Google" id="ProtNLM"/>
    </source>
</evidence>
<dbReference type="Proteomes" id="UP000326287">
    <property type="component" value="Chromosome"/>
</dbReference>
<dbReference type="OrthoDB" id="1971692at2"/>
<dbReference type="KEGG" id="halc:EY643_17750"/>